<dbReference type="InterPro" id="IPR002656">
    <property type="entry name" value="Acyl_transf_3_dom"/>
</dbReference>
<feature type="transmembrane region" description="Helical" evidence="7">
    <location>
        <begin position="117"/>
        <end position="136"/>
    </location>
</feature>
<evidence type="ECO:0000256" key="5">
    <source>
        <dbReference type="ARBA" id="ARBA00022989"/>
    </source>
</evidence>
<dbReference type="GO" id="GO:0016413">
    <property type="term" value="F:O-acetyltransferase activity"/>
    <property type="evidence" value="ECO:0007669"/>
    <property type="project" value="TreeGrafter"/>
</dbReference>
<evidence type="ECO:0000256" key="1">
    <source>
        <dbReference type="ARBA" id="ARBA00004651"/>
    </source>
</evidence>
<dbReference type="EMBL" id="ADGK01000011">
    <property type="protein sequence ID" value="EFE24728.1"/>
    <property type="molecule type" value="Genomic_DNA"/>
</dbReference>
<evidence type="ECO:0000313" key="9">
    <source>
        <dbReference type="EMBL" id="EFE24728.1"/>
    </source>
</evidence>
<keyword evidence="4 7" id="KW-0812">Transmembrane</keyword>
<comment type="similarity">
    <text evidence="2">Belongs to the acyltransferase 3 family.</text>
</comment>
<evidence type="ECO:0000256" key="4">
    <source>
        <dbReference type="ARBA" id="ARBA00022692"/>
    </source>
</evidence>
<feature type="transmembrane region" description="Helical" evidence="7">
    <location>
        <begin position="320"/>
        <end position="344"/>
    </location>
</feature>
<name>D4F0M3_EDWTA</name>
<dbReference type="PANTHER" id="PTHR40074:SF2">
    <property type="entry name" value="O-ACETYLTRANSFERASE WECH"/>
    <property type="match status" value="1"/>
</dbReference>
<comment type="subcellular location">
    <subcellularLocation>
        <location evidence="1">Cell membrane</location>
        <topology evidence="1">Multi-pass membrane protein</topology>
    </subcellularLocation>
</comment>
<dbReference type="HOGENOM" id="CLU_067759_0_0_6"/>
<keyword evidence="3" id="KW-1003">Cell membrane</keyword>
<feature type="transmembrane region" description="Helical" evidence="7">
    <location>
        <begin position="356"/>
        <end position="378"/>
    </location>
</feature>
<feature type="transmembrane region" description="Helical" evidence="7">
    <location>
        <begin position="256"/>
        <end position="274"/>
    </location>
</feature>
<feature type="transmembrane region" description="Helical" evidence="7">
    <location>
        <begin position="175"/>
        <end position="196"/>
    </location>
</feature>
<feature type="transmembrane region" description="Helical" evidence="7">
    <location>
        <begin position="76"/>
        <end position="96"/>
    </location>
</feature>
<feature type="transmembrane region" description="Helical" evidence="7">
    <location>
        <begin position="38"/>
        <end position="56"/>
    </location>
</feature>
<organism evidence="9 10">
    <name type="scientific">Edwardsiella tarda ATCC 23685</name>
    <dbReference type="NCBI Taxonomy" id="500638"/>
    <lineage>
        <taxon>Bacteria</taxon>
        <taxon>Pseudomonadati</taxon>
        <taxon>Pseudomonadota</taxon>
        <taxon>Gammaproteobacteria</taxon>
        <taxon>Enterobacterales</taxon>
        <taxon>Hafniaceae</taxon>
        <taxon>Edwardsiella</taxon>
    </lineage>
</organism>
<comment type="caution">
    <text evidence="9">The sequence shown here is derived from an EMBL/GenBank/DDBJ whole genome shotgun (WGS) entry which is preliminary data.</text>
</comment>
<evidence type="ECO:0000256" key="7">
    <source>
        <dbReference type="SAM" id="Phobius"/>
    </source>
</evidence>
<protein>
    <submittedName>
        <fullName evidence="9">Acyltransferase</fullName>
    </submittedName>
</protein>
<evidence type="ECO:0000259" key="8">
    <source>
        <dbReference type="Pfam" id="PF01757"/>
    </source>
</evidence>
<sequence>MPTRGVIFRTLLSQYGITSAIIRQLFSGGEMKPGRNHFFDILRVVSVLFVITSHYSYMFDTSSVLTFPREYLTAGIGRLGVSFFFMISGALAYLSLRKYAAGEYYLRRVYSVLIPYNIAYFGMALLLLALSAFFIYPNNPLAEVGPSGSRSVLDMLPSVLGFDHYLHGVYEIKTVYFTGEWFIGCIILLYAISPLIYRAMVRYPMWTMLATVAITLAAYDTRVTNPYWSAQVRISDFTFGMLFIHLQIQFTRYARPLALLAGLLITAGVTWAHLSHQTVREVLFPLAPVSLLFAVAFFFIVQALYQLLHPWLSRPQVSQVLLSLASRAYIIMLLQHVVVIFLSANLDMSVLNATQAIALYLIVLVAIERLSVLFKPLAVKTERLLMSKTLRRNVRQLPTA</sequence>
<dbReference type="PANTHER" id="PTHR40074">
    <property type="entry name" value="O-ACETYLTRANSFERASE WECH"/>
    <property type="match status" value="1"/>
</dbReference>
<feature type="domain" description="Acyltransferase 3" evidence="8">
    <location>
        <begin position="36"/>
        <end position="366"/>
    </location>
</feature>
<keyword evidence="6 7" id="KW-0472">Membrane</keyword>
<gene>
    <name evidence="9" type="ORF">EDWATA_00251</name>
</gene>
<keyword evidence="5 7" id="KW-1133">Transmembrane helix</keyword>
<dbReference type="Pfam" id="PF01757">
    <property type="entry name" value="Acyl_transf_3"/>
    <property type="match status" value="1"/>
</dbReference>
<dbReference type="GO" id="GO:0009246">
    <property type="term" value="P:enterobacterial common antigen biosynthetic process"/>
    <property type="evidence" value="ECO:0007669"/>
    <property type="project" value="TreeGrafter"/>
</dbReference>
<feature type="transmembrane region" description="Helical" evidence="7">
    <location>
        <begin position="286"/>
        <end position="308"/>
    </location>
</feature>
<dbReference type="Proteomes" id="UP000003692">
    <property type="component" value="Unassembled WGS sequence"/>
</dbReference>
<reference evidence="9 10" key="1">
    <citation type="submission" date="2010-02" db="EMBL/GenBank/DDBJ databases">
        <authorList>
            <person name="Weinstock G."/>
            <person name="Sodergren E."/>
            <person name="Clifton S."/>
            <person name="Fulton L."/>
            <person name="Fulton B."/>
            <person name="Courtney L."/>
            <person name="Fronick C."/>
            <person name="Harrison M."/>
            <person name="Strong C."/>
            <person name="Farmer C."/>
            <person name="Delahaunty K."/>
            <person name="Markovic C."/>
            <person name="Hall O."/>
            <person name="Minx P."/>
            <person name="Tomlinson C."/>
            <person name="Mitreva M."/>
            <person name="Nelson J."/>
            <person name="Hou S."/>
            <person name="Wollam A."/>
            <person name="Pepin K.H."/>
            <person name="Johnson M."/>
            <person name="Bhonagiri V."/>
            <person name="Zhang X."/>
            <person name="Suruliraj S."/>
            <person name="Warren W."/>
            <person name="Chinwalla A."/>
            <person name="Mardis E.R."/>
            <person name="Wilson R.K."/>
        </authorList>
    </citation>
    <scope>NUCLEOTIDE SEQUENCE [LARGE SCALE GENOMIC DNA]</scope>
    <source>
        <strain evidence="9 10">ATCC 23685</strain>
    </source>
</reference>
<dbReference type="AlphaFoldDB" id="D4F0M3"/>
<proteinExistence type="inferred from homology"/>
<evidence type="ECO:0000256" key="3">
    <source>
        <dbReference type="ARBA" id="ARBA00022475"/>
    </source>
</evidence>
<keyword evidence="9" id="KW-0808">Transferase</keyword>
<evidence type="ECO:0000256" key="2">
    <source>
        <dbReference type="ARBA" id="ARBA00007400"/>
    </source>
</evidence>
<evidence type="ECO:0000256" key="6">
    <source>
        <dbReference type="ARBA" id="ARBA00023136"/>
    </source>
</evidence>
<keyword evidence="9" id="KW-0012">Acyltransferase</keyword>
<evidence type="ECO:0000313" key="10">
    <source>
        <dbReference type="Proteomes" id="UP000003692"/>
    </source>
</evidence>
<accession>D4F0M3</accession>
<dbReference type="GO" id="GO:0005886">
    <property type="term" value="C:plasma membrane"/>
    <property type="evidence" value="ECO:0007669"/>
    <property type="project" value="UniProtKB-SubCell"/>
</dbReference>